<dbReference type="EMBL" id="QLNQ01000023">
    <property type="protein sequence ID" value="RCK64218.1"/>
    <property type="molecule type" value="Genomic_DNA"/>
</dbReference>
<sequence length="416" mass="46995">MDQILAKASNQAVSFAIRSGISIASGYAIKTISTFLDKIPEHAQRRIQSKRNKLKTKIDIVTVTIDLIKLAAARGNTVLESSLDLINDLQDEFNDFDERINEITSSLDGGNQKESIKKVEDYMNSLIQDINEAIPILNLVLVTLGVNLNGKISTRGISPGRLLQAANYLHNSDNTVGPVFDLVVYSIFYNPSRLKYIEDKPVDDLVAITWKETYARSSVEIRHEGKFDYELTITEDFNDGRYHEDEDKPGKIVIDLKTIKLMFFTASGTLLRLEGRNAPVLIIKVVMDDDKEEWIALGELHLGEFDDDDDSDDEEEQPAKINQSQIKNSSLSLLEYLIRLCRLQQIETKSILEIPDEILSLYLHDELTPGSTDLPKSISQKKKDELNKIDKDSALSMNSNINRLKNLELKEATHKE</sequence>
<dbReference type="GO" id="GO:0005634">
    <property type="term" value="C:nucleus"/>
    <property type="evidence" value="ECO:0007669"/>
    <property type="project" value="TreeGrafter"/>
</dbReference>
<comment type="caution">
    <text evidence="2">The sequence shown here is derived from an EMBL/GenBank/DDBJ whole genome shotgun (WGS) entry which is preliminary data.</text>
</comment>
<proteinExistence type="predicted"/>
<dbReference type="GO" id="GO:0030695">
    <property type="term" value="F:GTPase regulator activity"/>
    <property type="evidence" value="ECO:0007669"/>
    <property type="project" value="TreeGrafter"/>
</dbReference>
<evidence type="ECO:0000256" key="1">
    <source>
        <dbReference type="SAM" id="MobiDB-lite"/>
    </source>
</evidence>
<organism evidence="2 3">
    <name type="scientific">Candida viswanathii</name>
    <dbReference type="NCBI Taxonomy" id="5486"/>
    <lineage>
        <taxon>Eukaryota</taxon>
        <taxon>Fungi</taxon>
        <taxon>Dikarya</taxon>
        <taxon>Ascomycota</taxon>
        <taxon>Saccharomycotina</taxon>
        <taxon>Pichiomycetes</taxon>
        <taxon>Debaryomycetaceae</taxon>
        <taxon>Candida/Lodderomyces clade</taxon>
        <taxon>Candida</taxon>
    </lineage>
</organism>
<dbReference type="GO" id="GO:0005737">
    <property type="term" value="C:cytoplasm"/>
    <property type="evidence" value="ECO:0007669"/>
    <property type="project" value="TreeGrafter"/>
</dbReference>
<accession>A0A367YED5</accession>
<reference evidence="2 3" key="1">
    <citation type="submission" date="2018-06" db="EMBL/GenBank/DDBJ databases">
        <title>Whole genome sequencing of Candida tropicalis (genome annotated by CSBL at Korea University).</title>
        <authorList>
            <person name="Ahn J."/>
        </authorList>
    </citation>
    <scope>NUCLEOTIDE SEQUENCE [LARGE SCALE GENOMIC DNA]</scope>
    <source>
        <strain evidence="2 3">ATCC 20962</strain>
    </source>
</reference>
<dbReference type="Pfam" id="PF05508">
    <property type="entry name" value="Ran-binding"/>
    <property type="match status" value="1"/>
</dbReference>
<dbReference type="AlphaFoldDB" id="A0A367YED5"/>
<dbReference type="PANTHER" id="PTHR31010">
    <property type="entry name" value="RAN-SPECIFIC GTPASE-ACTIVATING PROTEIN 30-RELATED"/>
    <property type="match status" value="1"/>
</dbReference>
<protein>
    <submittedName>
        <fullName evidence="2">Ran-specific GTPase-activating protein 30</fullName>
    </submittedName>
</protein>
<evidence type="ECO:0000313" key="2">
    <source>
        <dbReference type="EMBL" id="RCK64218.1"/>
    </source>
</evidence>
<dbReference type="InterPro" id="IPR008812">
    <property type="entry name" value="Ran_GTP-bd-rel"/>
</dbReference>
<feature type="region of interest" description="Disordered" evidence="1">
    <location>
        <begin position="305"/>
        <end position="324"/>
    </location>
</feature>
<dbReference type="Proteomes" id="UP000253472">
    <property type="component" value="Unassembled WGS sequence"/>
</dbReference>
<name>A0A367YED5_9ASCO</name>
<feature type="compositionally biased region" description="Acidic residues" evidence="1">
    <location>
        <begin position="305"/>
        <end position="316"/>
    </location>
</feature>
<dbReference type="PANTHER" id="PTHR31010:SF2">
    <property type="entry name" value="RAN-SPECIFIC GTPASE-ACTIVATING PROTEIN 30"/>
    <property type="match status" value="1"/>
</dbReference>
<keyword evidence="3" id="KW-1185">Reference proteome</keyword>
<gene>
    <name evidence="2" type="primary">YRB30_1</name>
    <name evidence="2" type="ORF">Cantr_10751</name>
</gene>
<evidence type="ECO:0000313" key="3">
    <source>
        <dbReference type="Proteomes" id="UP000253472"/>
    </source>
</evidence>
<dbReference type="OrthoDB" id="512915at2759"/>